<evidence type="ECO:0000313" key="5">
    <source>
        <dbReference type="Proteomes" id="UP001183202"/>
    </source>
</evidence>
<dbReference type="InterPro" id="IPR050490">
    <property type="entry name" value="Bact_solute-bd_prot1"/>
</dbReference>
<evidence type="ECO:0000256" key="3">
    <source>
        <dbReference type="ARBA" id="ARBA00022729"/>
    </source>
</evidence>
<protein>
    <submittedName>
        <fullName evidence="4">Extracellular solute-binding protein</fullName>
    </submittedName>
</protein>
<evidence type="ECO:0000256" key="2">
    <source>
        <dbReference type="ARBA" id="ARBA00022448"/>
    </source>
</evidence>
<sequence>MYVAVVGVALCLCLVAWLLAATRPTPVASWTGELVILSGRDDSTGKQRQARVDLWNEVHPEIPASIVELSGNADQQRNEMVRRAQDPAGRVDIYNLDVTWTAEFAENDYIVPLSGVPTDDFLSRPLDTCLYEPRFDGIPFSGEQLWALPFNTDAGLLYYRADLVAPPASWDMMVTETRRVLESPDHDPLLEAGYTTQLDNYEGLTVNVLEALRDVTTTIKVDESGRLPFDGRDLKEVVDRFRVRNENDDGNQRENAKVMLPTSIGYEEQRSTEAMREGKTLFLRNWPVTYRTLTARSGESSAAEREFKVAQLPGGSVLGGQNLAVARHSAHPEAATELVRFLTNAPSQRALFVNGGFAATRRTVYDNKDVKAAIDYAGELRSAVENAEPRPEGPCYARFSKILRDAVTAALRGDGSLPDDLVEQLDAALNCRPAP</sequence>
<dbReference type="Proteomes" id="UP001183202">
    <property type="component" value="Unassembled WGS sequence"/>
</dbReference>
<dbReference type="PANTHER" id="PTHR43649">
    <property type="entry name" value="ARABINOSE-BINDING PROTEIN-RELATED"/>
    <property type="match status" value="1"/>
</dbReference>
<dbReference type="SUPFAM" id="SSF53850">
    <property type="entry name" value="Periplasmic binding protein-like II"/>
    <property type="match status" value="1"/>
</dbReference>
<keyword evidence="3" id="KW-0732">Signal</keyword>
<name>A0ABU2N4W9_9PSEU</name>
<organism evidence="4 5">
    <name type="scientific">Pseudonocardia charpentierae</name>
    <dbReference type="NCBI Taxonomy" id="3075545"/>
    <lineage>
        <taxon>Bacteria</taxon>
        <taxon>Bacillati</taxon>
        <taxon>Actinomycetota</taxon>
        <taxon>Actinomycetes</taxon>
        <taxon>Pseudonocardiales</taxon>
        <taxon>Pseudonocardiaceae</taxon>
        <taxon>Pseudonocardia</taxon>
    </lineage>
</organism>
<keyword evidence="2" id="KW-0813">Transport</keyword>
<dbReference type="InterPro" id="IPR006059">
    <property type="entry name" value="SBP"/>
</dbReference>
<dbReference type="Pfam" id="PF13416">
    <property type="entry name" value="SBP_bac_8"/>
    <property type="match status" value="1"/>
</dbReference>
<proteinExistence type="inferred from homology"/>
<evidence type="ECO:0000256" key="1">
    <source>
        <dbReference type="ARBA" id="ARBA00008520"/>
    </source>
</evidence>
<dbReference type="PANTHER" id="PTHR43649:SF34">
    <property type="entry name" value="ABC TRANSPORTER PERIPLASMIC-BINDING PROTEIN YCJN-RELATED"/>
    <property type="match status" value="1"/>
</dbReference>
<dbReference type="EMBL" id="JAVREJ010000003">
    <property type="protein sequence ID" value="MDT0348965.1"/>
    <property type="molecule type" value="Genomic_DNA"/>
</dbReference>
<comment type="similarity">
    <text evidence="1">Belongs to the bacterial solute-binding protein 1 family.</text>
</comment>
<keyword evidence="5" id="KW-1185">Reference proteome</keyword>
<dbReference type="Gene3D" id="3.40.190.10">
    <property type="entry name" value="Periplasmic binding protein-like II"/>
    <property type="match status" value="2"/>
</dbReference>
<accession>A0ABU2N4W9</accession>
<gene>
    <name evidence="4" type="ORF">RM445_05435</name>
</gene>
<comment type="caution">
    <text evidence="4">The sequence shown here is derived from an EMBL/GenBank/DDBJ whole genome shotgun (WGS) entry which is preliminary data.</text>
</comment>
<evidence type="ECO:0000313" key="4">
    <source>
        <dbReference type="EMBL" id="MDT0348965.1"/>
    </source>
</evidence>
<reference evidence="5" key="1">
    <citation type="submission" date="2023-07" db="EMBL/GenBank/DDBJ databases">
        <title>30 novel species of actinomycetes from the DSMZ collection.</title>
        <authorList>
            <person name="Nouioui I."/>
        </authorList>
    </citation>
    <scope>NUCLEOTIDE SEQUENCE [LARGE SCALE GENOMIC DNA]</scope>
    <source>
        <strain evidence="5">DSM 45834</strain>
    </source>
</reference>
<dbReference type="RefSeq" id="WP_311554932.1">
    <property type="nucleotide sequence ID" value="NZ_JAVREJ010000003.1"/>
</dbReference>